<accession>A0A9W9YJJ0</accession>
<sequence>MNSLIDGFIKWLWQVQPDESANSTECCPYYSELHRPKNRKNRSILDMCGSDTHIGTPYQSISEDDNSVEAVPLILSAPPPTTYNSVHRSSMEFHSFEDSWKPGRHNTGGRNPGFSVSPQPSSSSVNSDSNIPNTNGGEITSMAF</sequence>
<feature type="compositionally biased region" description="Low complexity" evidence="1">
    <location>
        <begin position="115"/>
        <end position="130"/>
    </location>
</feature>
<feature type="compositionally biased region" description="Polar residues" evidence="1">
    <location>
        <begin position="131"/>
        <end position="144"/>
    </location>
</feature>
<dbReference type="EMBL" id="MU827778">
    <property type="protein sequence ID" value="KAJ7340262.1"/>
    <property type="molecule type" value="Genomic_DNA"/>
</dbReference>
<evidence type="ECO:0000256" key="1">
    <source>
        <dbReference type="SAM" id="MobiDB-lite"/>
    </source>
</evidence>
<protein>
    <submittedName>
        <fullName evidence="2">Protein tweety 3</fullName>
    </submittedName>
</protein>
<keyword evidence="3" id="KW-1185">Reference proteome</keyword>
<evidence type="ECO:0000313" key="2">
    <source>
        <dbReference type="EMBL" id="KAJ7340262.1"/>
    </source>
</evidence>
<proteinExistence type="predicted"/>
<gene>
    <name evidence="2" type="primary">TTYH3_2</name>
    <name evidence="2" type="ORF">OS493_002994</name>
</gene>
<organism evidence="2 3">
    <name type="scientific">Desmophyllum pertusum</name>
    <dbReference type="NCBI Taxonomy" id="174260"/>
    <lineage>
        <taxon>Eukaryota</taxon>
        <taxon>Metazoa</taxon>
        <taxon>Cnidaria</taxon>
        <taxon>Anthozoa</taxon>
        <taxon>Hexacorallia</taxon>
        <taxon>Scleractinia</taxon>
        <taxon>Caryophylliina</taxon>
        <taxon>Caryophylliidae</taxon>
        <taxon>Desmophyllum</taxon>
    </lineage>
</organism>
<reference evidence="2" key="1">
    <citation type="submission" date="2023-01" db="EMBL/GenBank/DDBJ databases">
        <title>Genome assembly of the deep-sea coral Lophelia pertusa.</title>
        <authorList>
            <person name="Herrera S."/>
            <person name="Cordes E."/>
        </authorList>
    </citation>
    <scope>NUCLEOTIDE SEQUENCE</scope>
    <source>
        <strain evidence="2">USNM1676648</strain>
        <tissue evidence="2">Polyp</tissue>
    </source>
</reference>
<comment type="caution">
    <text evidence="2">The sequence shown here is derived from an EMBL/GenBank/DDBJ whole genome shotgun (WGS) entry which is preliminary data.</text>
</comment>
<dbReference type="Proteomes" id="UP001163046">
    <property type="component" value="Unassembled WGS sequence"/>
</dbReference>
<name>A0A9W9YJJ0_9CNID</name>
<dbReference type="AlphaFoldDB" id="A0A9W9YJJ0"/>
<feature type="region of interest" description="Disordered" evidence="1">
    <location>
        <begin position="97"/>
        <end position="144"/>
    </location>
</feature>
<evidence type="ECO:0000313" key="3">
    <source>
        <dbReference type="Proteomes" id="UP001163046"/>
    </source>
</evidence>